<sequence length="326" mass="36918">MSQLVEELKVLRRGRGILASAIGDRIGPALRALTGSSGEDRAPDVRRKVAQSLLRWAEELPHDLRVVALIAFGVAEDGRLPYYQDRVRLACAHLDRDERATRRRIDDAIERLAEVASAVPVQPNTPIREPTASWHTEELNTSLALDLPTPEVFETRRIVADEDNLDHVDFAFTLTADPRTGTARTNDLDIDIFHGGRLATVVMESGERYGFRLVLPKPLQRGESHQICLRFRLRDNKPMLPHYVCVPRHRCGQFTLRVRFDLDHLPTGVWRLAHAFQRDIEDPLAVREPVQVDSSGEIHIRFQELVPGLAYGVRWTGSTYDGLQTH</sequence>
<organism evidence="1 2">
    <name type="scientific">Actinocrispum wychmicini</name>
    <dbReference type="NCBI Taxonomy" id="1213861"/>
    <lineage>
        <taxon>Bacteria</taxon>
        <taxon>Bacillati</taxon>
        <taxon>Actinomycetota</taxon>
        <taxon>Actinomycetes</taxon>
        <taxon>Pseudonocardiales</taxon>
        <taxon>Pseudonocardiaceae</taxon>
        <taxon>Actinocrispum</taxon>
    </lineage>
</organism>
<proteinExistence type="predicted"/>
<dbReference type="AlphaFoldDB" id="A0A4R2JTF2"/>
<evidence type="ECO:0000313" key="1">
    <source>
        <dbReference type="EMBL" id="TCO62914.1"/>
    </source>
</evidence>
<evidence type="ECO:0000313" key="2">
    <source>
        <dbReference type="Proteomes" id="UP000295680"/>
    </source>
</evidence>
<reference evidence="1 2" key="1">
    <citation type="submission" date="2019-03" db="EMBL/GenBank/DDBJ databases">
        <title>Genomic Encyclopedia of Type Strains, Phase IV (KMG-IV): sequencing the most valuable type-strain genomes for metagenomic binning, comparative biology and taxonomic classification.</title>
        <authorList>
            <person name="Goeker M."/>
        </authorList>
    </citation>
    <scope>NUCLEOTIDE SEQUENCE [LARGE SCALE GENOMIC DNA]</scope>
    <source>
        <strain evidence="1 2">DSM 45934</strain>
    </source>
</reference>
<dbReference type="Proteomes" id="UP000295680">
    <property type="component" value="Unassembled WGS sequence"/>
</dbReference>
<keyword evidence="2" id="KW-1185">Reference proteome</keyword>
<gene>
    <name evidence="1" type="ORF">EV192_1021054</name>
</gene>
<protein>
    <submittedName>
        <fullName evidence="1">Uncharacterized protein</fullName>
    </submittedName>
</protein>
<name>A0A4R2JTF2_9PSEU</name>
<accession>A0A4R2JTF2</accession>
<comment type="caution">
    <text evidence="1">The sequence shown here is derived from an EMBL/GenBank/DDBJ whole genome shotgun (WGS) entry which is preliminary data.</text>
</comment>
<dbReference type="EMBL" id="SLWS01000002">
    <property type="protein sequence ID" value="TCO62914.1"/>
    <property type="molecule type" value="Genomic_DNA"/>
</dbReference>